<protein>
    <submittedName>
        <fullName evidence="1">Uncharacterized protein</fullName>
    </submittedName>
</protein>
<sequence length="62" mass="7406">MKKVLLEKIKQEKIFSHDQQICDHEIVRDLIDVDPDRSQTIFYCEKCMADFTHLKLPKSIDK</sequence>
<reference evidence="1" key="1">
    <citation type="journal article" date="2020" name="Nature">
        <title>Giant virus diversity and host interactions through global metagenomics.</title>
        <authorList>
            <person name="Schulz F."/>
            <person name="Roux S."/>
            <person name="Paez-Espino D."/>
            <person name="Jungbluth S."/>
            <person name="Walsh D.A."/>
            <person name="Denef V.J."/>
            <person name="McMahon K.D."/>
            <person name="Konstantinidis K.T."/>
            <person name="Eloe-Fadrosh E.A."/>
            <person name="Kyrpides N.C."/>
            <person name="Woyke T."/>
        </authorList>
    </citation>
    <scope>NUCLEOTIDE SEQUENCE</scope>
    <source>
        <strain evidence="1">GVMAG-M-3300023174-5</strain>
    </source>
</reference>
<evidence type="ECO:0000313" key="1">
    <source>
        <dbReference type="EMBL" id="QHT19646.1"/>
    </source>
</evidence>
<dbReference type="EMBL" id="MN739668">
    <property type="protein sequence ID" value="QHT19646.1"/>
    <property type="molecule type" value="Genomic_DNA"/>
</dbReference>
<accession>A0A6C0DRS1</accession>
<proteinExistence type="predicted"/>
<dbReference type="AlphaFoldDB" id="A0A6C0DRS1"/>
<organism evidence="1">
    <name type="scientific">viral metagenome</name>
    <dbReference type="NCBI Taxonomy" id="1070528"/>
    <lineage>
        <taxon>unclassified sequences</taxon>
        <taxon>metagenomes</taxon>
        <taxon>organismal metagenomes</taxon>
    </lineage>
</organism>
<name>A0A6C0DRS1_9ZZZZ</name>